<comment type="caution">
    <text evidence="1">The sequence shown here is derived from an EMBL/GenBank/DDBJ whole genome shotgun (WGS) entry which is preliminary data.</text>
</comment>
<gene>
    <name evidence="1" type="ORF">ROI90_20255</name>
</gene>
<dbReference type="Proteomes" id="UP001250698">
    <property type="component" value="Unassembled WGS sequence"/>
</dbReference>
<organism evidence="1 2">
    <name type="scientific">Hymenobacter endophyticus</name>
    <dbReference type="NCBI Taxonomy" id="3076335"/>
    <lineage>
        <taxon>Bacteria</taxon>
        <taxon>Pseudomonadati</taxon>
        <taxon>Bacteroidota</taxon>
        <taxon>Cytophagia</taxon>
        <taxon>Cytophagales</taxon>
        <taxon>Hymenobacteraceae</taxon>
        <taxon>Hymenobacter</taxon>
    </lineage>
</organism>
<keyword evidence="2" id="KW-1185">Reference proteome</keyword>
<name>A0ABU3TNI1_9BACT</name>
<proteinExistence type="predicted"/>
<protein>
    <submittedName>
        <fullName evidence="1">Uncharacterized protein</fullName>
    </submittedName>
</protein>
<evidence type="ECO:0000313" key="2">
    <source>
        <dbReference type="Proteomes" id="UP001250698"/>
    </source>
</evidence>
<dbReference type="EMBL" id="JAWDJT010000018">
    <property type="protein sequence ID" value="MDU0372750.1"/>
    <property type="molecule type" value="Genomic_DNA"/>
</dbReference>
<dbReference type="RefSeq" id="WP_316000107.1">
    <property type="nucleotide sequence ID" value="NZ_JAWDJT010000018.1"/>
</dbReference>
<evidence type="ECO:0000313" key="1">
    <source>
        <dbReference type="EMBL" id="MDU0372750.1"/>
    </source>
</evidence>
<sequence>MTNHLLSVEETVAAINAVYPEDEWLELTVLDYSDDCLTVAVCEDLTYYHSLEISLQEVDFMSVPALWQKKAAGHLLQLLTGTAAREFNIAHRITGGNQLFSFSNADAVAIIVAAQKITYRVGSVYYYNRENLLPNERIRLPFKRSV</sequence>
<accession>A0ABU3TNI1</accession>
<reference evidence="1 2" key="1">
    <citation type="submission" date="2023-10" db="EMBL/GenBank/DDBJ databases">
        <title>Hymenobacter endophyticus sp. nov., an isolate from the leaf tissues of wheat.</title>
        <authorList>
            <person name="Dai Y."/>
        </authorList>
    </citation>
    <scope>NUCLEOTIDE SEQUENCE [LARGE SCALE GENOMIC DNA]</scope>
    <source>
        <strain evidence="1 2">ZK17L-C2</strain>
    </source>
</reference>